<dbReference type="OrthoDB" id="4779287at2759"/>
<gene>
    <name evidence="7" type="ORF">N7472_000778</name>
</gene>
<reference evidence="7" key="1">
    <citation type="submission" date="2022-11" db="EMBL/GenBank/DDBJ databases">
        <authorList>
            <person name="Petersen C."/>
        </authorList>
    </citation>
    <scope>NUCLEOTIDE SEQUENCE</scope>
    <source>
        <strain evidence="7">IBT 16849</strain>
    </source>
</reference>
<evidence type="ECO:0000313" key="7">
    <source>
        <dbReference type="EMBL" id="KAJ5210639.1"/>
    </source>
</evidence>
<evidence type="ECO:0000256" key="6">
    <source>
        <dbReference type="SAM" id="Phobius"/>
    </source>
</evidence>
<evidence type="ECO:0000256" key="3">
    <source>
        <dbReference type="ARBA" id="ARBA00022989"/>
    </source>
</evidence>
<feature type="region of interest" description="Disordered" evidence="5">
    <location>
        <begin position="176"/>
        <end position="226"/>
    </location>
</feature>
<evidence type="ECO:0000313" key="8">
    <source>
        <dbReference type="Proteomes" id="UP001150879"/>
    </source>
</evidence>
<keyword evidence="2 6" id="KW-0812">Transmembrane</keyword>
<evidence type="ECO:0000256" key="4">
    <source>
        <dbReference type="ARBA" id="ARBA00023136"/>
    </source>
</evidence>
<keyword evidence="8" id="KW-1185">Reference proteome</keyword>
<protein>
    <submittedName>
        <fullName evidence="7">Uncharacterized protein</fullName>
    </submittedName>
</protein>
<dbReference type="InterPro" id="IPR051694">
    <property type="entry name" value="Immunoregulatory_rcpt-like"/>
</dbReference>
<dbReference type="EMBL" id="JAPQKP010000001">
    <property type="protein sequence ID" value="KAJ5210639.1"/>
    <property type="molecule type" value="Genomic_DNA"/>
</dbReference>
<feature type="transmembrane region" description="Helical" evidence="6">
    <location>
        <begin position="145"/>
        <end position="168"/>
    </location>
</feature>
<evidence type="ECO:0000256" key="5">
    <source>
        <dbReference type="SAM" id="MobiDB-lite"/>
    </source>
</evidence>
<dbReference type="AlphaFoldDB" id="A0A9W9N0M8"/>
<dbReference type="PANTHER" id="PTHR15549">
    <property type="entry name" value="PAIRED IMMUNOGLOBULIN-LIKE TYPE 2 RECEPTOR"/>
    <property type="match status" value="1"/>
</dbReference>
<name>A0A9W9N0M8_9EURO</name>
<dbReference type="GO" id="GO:0071944">
    <property type="term" value="C:cell periphery"/>
    <property type="evidence" value="ECO:0007669"/>
    <property type="project" value="UniProtKB-ARBA"/>
</dbReference>
<proteinExistence type="predicted"/>
<comment type="caution">
    <text evidence="7">The sequence shown here is derived from an EMBL/GenBank/DDBJ whole genome shotgun (WGS) entry which is preliminary data.</text>
</comment>
<organism evidence="7 8">
    <name type="scientific">Penicillium cf. griseofulvum</name>
    <dbReference type="NCBI Taxonomy" id="2972120"/>
    <lineage>
        <taxon>Eukaryota</taxon>
        <taxon>Fungi</taxon>
        <taxon>Dikarya</taxon>
        <taxon>Ascomycota</taxon>
        <taxon>Pezizomycotina</taxon>
        <taxon>Eurotiomycetes</taxon>
        <taxon>Eurotiomycetidae</taxon>
        <taxon>Eurotiales</taxon>
        <taxon>Aspergillaceae</taxon>
        <taxon>Penicillium</taxon>
    </lineage>
</organism>
<keyword evidence="4 6" id="KW-0472">Membrane</keyword>
<reference evidence="7" key="2">
    <citation type="journal article" date="2023" name="IMA Fungus">
        <title>Comparative genomic study of the Penicillium genus elucidates a diverse pangenome and 15 lateral gene transfer events.</title>
        <authorList>
            <person name="Petersen C."/>
            <person name="Sorensen T."/>
            <person name="Nielsen M.R."/>
            <person name="Sondergaard T.E."/>
            <person name="Sorensen J.L."/>
            <person name="Fitzpatrick D.A."/>
            <person name="Frisvad J.C."/>
            <person name="Nielsen K.L."/>
        </authorList>
    </citation>
    <scope>NUCLEOTIDE SEQUENCE</scope>
    <source>
        <strain evidence="7">IBT 16849</strain>
    </source>
</reference>
<dbReference type="GO" id="GO:0016020">
    <property type="term" value="C:membrane"/>
    <property type="evidence" value="ECO:0007669"/>
    <property type="project" value="UniProtKB-SubCell"/>
</dbReference>
<sequence length="226" mass="24270">MSDIAGFALRRNGSCLSTEEECGIVTFPFHACCPGGTFCPKPQYNVICCPSDADCSELLEEKCADSKADLYTADPSDIPNERFCCERGKYAFGMKDEDEPGVGCADDVSDLQFSMRQLRAISSASGTPTPTPSSISSDFVTASGAIVGGVVGGVAGVAILIALVWFVFRRRNKHRKDQLQSMPPPTNQTQQHFPQSDSERLGPPSELDAQNGHQVSELYAGPATHQ</sequence>
<evidence type="ECO:0000256" key="2">
    <source>
        <dbReference type="ARBA" id="ARBA00022692"/>
    </source>
</evidence>
<feature type="compositionally biased region" description="Polar residues" evidence="5">
    <location>
        <begin position="187"/>
        <end position="196"/>
    </location>
</feature>
<accession>A0A9W9N0M8</accession>
<keyword evidence="3 6" id="KW-1133">Transmembrane helix</keyword>
<evidence type="ECO:0000256" key="1">
    <source>
        <dbReference type="ARBA" id="ARBA00004167"/>
    </source>
</evidence>
<dbReference type="Proteomes" id="UP001150879">
    <property type="component" value="Unassembled WGS sequence"/>
</dbReference>
<dbReference type="PANTHER" id="PTHR15549:SF26">
    <property type="entry name" value="AXIAL BUDDING PATTERN PROTEIN 2-RELATED"/>
    <property type="match status" value="1"/>
</dbReference>
<comment type="subcellular location">
    <subcellularLocation>
        <location evidence="1">Membrane</location>
        <topology evidence="1">Single-pass membrane protein</topology>
    </subcellularLocation>
</comment>